<dbReference type="InterPro" id="IPR027417">
    <property type="entry name" value="P-loop_NTPase"/>
</dbReference>
<accession>A0A845GFT6</accession>
<evidence type="ECO:0000313" key="2">
    <source>
        <dbReference type="Proteomes" id="UP000470302"/>
    </source>
</evidence>
<dbReference type="AlphaFoldDB" id="A0A845GFT6"/>
<feature type="non-terminal residue" evidence="1">
    <location>
        <position position="1"/>
    </location>
</feature>
<gene>
    <name evidence="1" type="ORF">GTP91_32465</name>
</gene>
<evidence type="ECO:0000313" key="1">
    <source>
        <dbReference type="EMBL" id="MYM91878.1"/>
    </source>
</evidence>
<dbReference type="Proteomes" id="UP000470302">
    <property type="component" value="Unassembled WGS sequence"/>
</dbReference>
<protein>
    <submittedName>
        <fullName evidence="1">Uncharacterized protein</fullName>
    </submittedName>
</protein>
<dbReference type="Gene3D" id="3.40.50.300">
    <property type="entry name" value="P-loop containing nucleotide triphosphate hydrolases"/>
    <property type="match status" value="1"/>
</dbReference>
<dbReference type="EMBL" id="WWCW01000298">
    <property type="protein sequence ID" value="MYM91878.1"/>
    <property type="molecule type" value="Genomic_DNA"/>
</dbReference>
<reference evidence="1 2" key="1">
    <citation type="submission" date="2020-01" db="EMBL/GenBank/DDBJ databases">
        <title>Novel species isolated from a subtropical stream in China.</title>
        <authorList>
            <person name="Lu H."/>
        </authorList>
    </citation>
    <scope>NUCLEOTIDE SEQUENCE [LARGE SCALE GENOMIC DNA]</scope>
    <source>
        <strain evidence="1 2">FT82W</strain>
    </source>
</reference>
<name>A0A845GFT6_9BURK</name>
<comment type="caution">
    <text evidence="1">The sequence shown here is derived from an EMBL/GenBank/DDBJ whole genome shotgun (WGS) entry which is preliminary data.</text>
</comment>
<proteinExistence type="predicted"/>
<sequence length="48" mass="4851">DALAVAALAGAVFLVTRAGVTTEAELCDAIRRLNLAGVAPHGVLYNDA</sequence>
<organism evidence="1 2">
    <name type="scientific">Duganella vulcania</name>
    <dbReference type="NCBI Taxonomy" id="2692166"/>
    <lineage>
        <taxon>Bacteria</taxon>
        <taxon>Pseudomonadati</taxon>
        <taxon>Pseudomonadota</taxon>
        <taxon>Betaproteobacteria</taxon>
        <taxon>Burkholderiales</taxon>
        <taxon>Oxalobacteraceae</taxon>
        <taxon>Telluria group</taxon>
        <taxon>Duganella</taxon>
    </lineage>
</organism>